<gene>
    <name evidence="1" type="ORF">L596_017062</name>
</gene>
<organism evidence="1 2">
    <name type="scientific">Steinernema carpocapsae</name>
    <name type="common">Entomopathogenic nematode</name>
    <dbReference type="NCBI Taxonomy" id="34508"/>
    <lineage>
        <taxon>Eukaryota</taxon>
        <taxon>Metazoa</taxon>
        <taxon>Ecdysozoa</taxon>
        <taxon>Nematoda</taxon>
        <taxon>Chromadorea</taxon>
        <taxon>Rhabditida</taxon>
        <taxon>Tylenchina</taxon>
        <taxon>Panagrolaimomorpha</taxon>
        <taxon>Strongyloidoidea</taxon>
        <taxon>Steinernematidae</taxon>
        <taxon>Steinernema</taxon>
    </lineage>
</organism>
<comment type="caution">
    <text evidence="1">The sequence shown here is derived from an EMBL/GenBank/DDBJ whole genome shotgun (WGS) entry which is preliminary data.</text>
</comment>
<dbReference type="AlphaFoldDB" id="A0A4U5N0V6"/>
<evidence type="ECO:0000313" key="1">
    <source>
        <dbReference type="EMBL" id="TKR75824.1"/>
    </source>
</evidence>
<protein>
    <submittedName>
        <fullName evidence="1">Uncharacterized protein</fullName>
    </submittedName>
</protein>
<accession>A0A4U5N0V6</accession>
<keyword evidence="2" id="KW-1185">Reference proteome</keyword>
<name>A0A4U5N0V6_STECR</name>
<evidence type="ECO:0000313" key="2">
    <source>
        <dbReference type="Proteomes" id="UP000298663"/>
    </source>
</evidence>
<dbReference type="Proteomes" id="UP000298663">
    <property type="component" value="Unassembled WGS sequence"/>
</dbReference>
<sequence>MAEYVLFKVAETIFVIENDDMPNWTNCLMILEDSIDQFIKYGCLDGIRFLVKNMRTREEEYEKEAFKDAIKRIYKKIVERGRNYIRAFDALVGKSVFSESRCVWPECVNCGIMSSEPKTLTDCVLKQICVNLILANNLSKPEWIDALPITHAVQHQLKRMQASAAEFLEIYDFILRKIDVCAAIHIQDGVVKADATFQNLYNKKVLSLKRFHLLTIACGNEELYRSTQALLDKPTIDTREGQWEAHEKELLMTAKNIYFLEQFNVSIELDGCLNFLELYVLKFVDFGWMDGFKFLIRIIRKRENDYTHMLDSVIKYIFDKTVKSGKKWIRAFNAEASELIEKCVWRQNGRTYEDMKPYFEALGRRELERRCEKLRRKIEDPKVGKMVEDLVKFLAE</sequence>
<proteinExistence type="predicted"/>
<reference evidence="1 2" key="2">
    <citation type="journal article" date="2019" name="G3 (Bethesda)">
        <title>Hybrid Assembly of the Genome of the Entomopathogenic Nematode Steinernema carpocapsae Identifies the X-Chromosome.</title>
        <authorList>
            <person name="Serra L."/>
            <person name="Macchietto M."/>
            <person name="Macias-Munoz A."/>
            <person name="McGill C.J."/>
            <person name="Rodriguez I.M."/>
            <person name="Rodriguez B."/>
            <person name="Murad R."/>
            <person name="Mortazavi A."/>
        </authorList>
    </citation>
    <scope>NUCLEOTIDE SEQUENCE [LARGE SCALE GENOMIC DNA]</scope>
    <source>
        <strain evidence="1 2">ALL</strain>
    </source>
</reference>
<dbReference type="EMBL" id="AZBU02000005">
    <property type="protein sequence ID" value="TKR75824.1"/>
    <property type="molecule type" value="Genomic_DNA"/>
</dbReference>
<reference evidence="1 2" key="1">
    <citation type="journal article" date="2015" name="Genome Biol.">
        <title>Comparative genomics of Steinernema reveals deeply conserved gene regulatory networks.</title>
        <authorList>
            <person name="Dillman A.R."/>
            <person name="Macchietto M."/>
            <person name="Porter C.F."/>
            <person name="Rogers A."/>
            <person name="Williams B."/>
            <person name="Antoshechkin I."/>
            <person name="Lee M.M."/>
            <person name="Goodwin Z."/>
            <person name="Lu X."/>
            <person name="Lewis E.E."/>
            <person name="Goodrich-Blair H."/>
            <person name="Stock S.P."/>
            <person name="Adams B.J."/>
            <person name="Sternberg P.W."/>
            <person name="Mortazavi A."/>
        </authorList>
    </citation>
    <scope>NUCLEOTIDE SEQUENCE [LARGE SCALE GENOMIC DNA]</scope>
    <source>
        <strain evidence="1 2">ALL</strain>
    </source>
</reference>